<evidence type="ECO:0000313" key="11">
    <source>
        <dbReference type="Proteomes" id="UP001497382"/>
    </source>
</evidence>
<comment type="caution">
    <text evidence="10">The sequence shown here is derived from an EMBL/GenBank/DDBJ whole genome shotgun (WGS) entry which is preliminary data.</text>
</comment>
<keyword evidence="4" id="KW-0808">Transferase</keyword>
<organism evidence="10 11">
    <name type="scientific">Larinioides sclopetarius</name>
    <dbReference type="NCBI Taxonomy" id="280406"/>
    <lineage>
        <taxon>Eukaryota</taxon>
        <taxon>Metazoa</taxon>
        <taxon>Ecdysozoa</taxon>
        <taxon>Arthropoda</taxon>
        <taxon>Chelicerata</taxon>
        <taxon>Arachnida</taxon>
        <taxon>Araneae</taxon>
        <taxon>Araneomorphae</taxon>
        <taxon>Entelegynae</taxon>
        <taxon>Araneoidea</taxon>
        <taxon>Araneidae</taxon>
        <taxon>Larinioides</taxon>
    </lineage>
</organism>
<keyword evidence="3" id="KW-0240">DNA-directed RNA polymerase</keyword>
<feature type="domain" description="DNA-directed RNA polymerase C-terminal" evidence="9">
    <location>
        <begin position="159"/>
        <end position="331"/>
    </location>
</feature>
<evidence type="ECO:0000259" key="9">
    <source>
        <dbReference type="Pfam" id="PF00940"/>
    </source>
</evidence>
<comment type="catalytic activity">
    <reaction evidence="7">
        <text>RNA(n) + a ribonucleoside 5'-triphosphate = RNA(n+1) + diphosphate</text>
        <dbReference type="Rhea" id="RHEA:21248"/>
        <dbReference type="Rhea" id="RHEA-COMP:14527"/>
        <dbReference type="Rhea" id="RHEA-COMP:17342"/>
        <dbReference type="ChEBI" id="CHEBI:33019"/>
        <dbReference type="ChEBI" id="CHEBI:61557"/>
        <dbReference type="ChEBI" id="CHEBI:140395"/>
        <dbReference type="EC" id="2.7.7.6"/>
    </reaction>
</comment>
<keyword evidence="6" id="KW-0804">Transcription</keyword>
<evidence type="ECO:0000256" key="7">
    <source>
        <dbReference type="ARBA" id="ARBA00048552"/>
    </source>
</evidence>
<keyword evidence="5" id="KW-0548">Nucleotidyltransferase</keyword>
<sequence>MRLWKNVRMFYSKRLRGCSKSPSEAPPTEDFHSTHWTSAAHHHSPSSPDPPTNCLSTPRLRVNRTCPFQDYLGKVHHFRDKVFWFPHNLDFRGRAYPTPPHFNHLGSDLIRSILLFAEGQPLGKYGLDWLKIQLINLTGFKKRESSGGELLTSHGKLLLAHYAALGRDELGAIEVNLHPSDAPQDVYSGVSALVERERQKDAADGLEVSKKLEGFVRRKVVKQTVMTFVYGVTKYGAKLQILKQLKDIPEFDEKYHQEASLYLMQKIFFSIKKMFTATQEIQDWFTDCAEHITRVSGEPLQWVTPLGLPVIQPYHKEITLKNSRFSIQTSGIMQQPQCRDENMEGLSILCSPPLFCSRAPQEDAPSHASGIMQQLQVWAENRGLPNTRKQKNGFVPNFIHSLDASHMMLTSLFCQRQGITFVSVHETATGLMLQLLK</sequence>
<dbReference type="GO" id="GO:0001018">
    <property type="term" value="F:mitochondrial promoter sequence-specific DNA binding"/>
    <property type="evidence" value="ECO:0007669"/>
    <property type="project" value="TreeGrafter"/>
</dbReference>
<dbReference type="PANTHER" id="PTHR10102:SF0">
    <property type="entry name" value="DNA-DIRECTED RNA POLYMERASE, MITOCHONDRIAL"/>
    <property type="match status" value="1"/>
</dbReference>
<accession>A0AAV1ZGI2</accession>
<dbReference type="PANTHER" id="PTHR10102">
    <property type="entry name" value="DNA-DIRECTED RNA POLYMERASE, MITOCHONDRIAL"/>
    <property type="match status" value="1"/>
</dbReference>
<evidence type="ECO:0000256" key="4">
    <source>
        <dbReference type="ARBA" id="ARBA00022679"/>
    </source>
</evidence>
<dbReference type="Gene3D" id="1.10.150.20">
    <property type="entry name" value="5' to 3' exonuclease, C-terminal subdomain"/>
    <property type="match status" value="1"/>
</dbReference>
<proteinExistence type="inferred from homology"/>
<dbReference type="EC" id="2.7.7.6" evidence="2"/>
<feature type="region of interest" description="Disordered" evidence="8">
    <location>
        <begin position="17"/>
        <end position="55"/>
    </location>
</feature>
<dbReference type="Pfam" id="PF00940">
    <property type="entry name" value="RNA_pol"/>
    <property type="match status" value="2"/>
</dbReference>
<reference evidence="10 11" key="1">
    <citation type="submission" date="2024-04" db="EMBL/GenBank/DDBJ databases">
        <authorList>
            <person name="Rising A."/>
            <person name="Reimegard J."/>
            <person name="Sonavane S."/>
            <person name="Akerstrom W."/>
            <person name="Nylinder S."/>
            <person name="Hedman E."/>
            <person name="Kallberg Y."/>
        </authorList>
    </citation>
    <scope>NUCLEOTIDE SEQUENCE [LARGE SCALE GENOMIC DNA]</scope>
</reference>
<comment type="similarity">
    <text evidence="1">Belongs to the phage and mitochondrial RNA polymerase family.</text>
</comment>
<dbReference type="AlphaFoldDB" id="A0AAV1ZGI2"/>
<keyword evidence="11" id="KW-1185">Reference proteome</keyword>
<feature type="domain" description="DNA-directed RNA polymerase C-terminal" evidence="9">
    <location>
        <begin position="372"/>
        <end position="426"/>
    </location>
</feature>
<dbReference type="GO" id="GO:0071897">
    <property type="term" value="P:DNA biosynthetic process"/>
    <property type="evidence" value="ECO:0007669"/>
    <property type="project" value="UniProtKB-ARBA"/>
</dbReference>
<dbReference type="GO" id="GO:0034245">
    <property type="term" value="C:mitochondrial DNA-directed RNA polymerase complex"/>
    <property type="evidence" value="ECO:0007669"/>
    <property type="project" value="TreeGrafter"/>
</dbReference>
<evidence type="ECO:0000256" key="2">
    <source>
        <dbReference type="ARBA" id="ARBA00012418"/>
    </source>
</evidence>
<dbReference type="Gene3D" id="3.30.70.370">
    <property type="match status" value="1"/>
</dbReference>
<evidence type="ECO:0000256" key="6">
    <source>
        <dbReference type="ARBA" id="ARBA00023163"/>
    </source>
</evidence>
<evidence type="ECO:0000256" key="1">
    <source>
        <dbReference type="ARBA" id="ARBA00009493"/>
    </source>
</evidence>
<dbReference type="EMBL" id="CAXIEN010000046">
    <property type="protein sequence ID" value="CAL1270199.1"/>
    <property type="molecule type" value="Genomic_DNA"/>
</dbReference>
<evidence type="ECO:0000256" key="3">
    <source>
        <dbReference type="ARBA" id="ARBA00022478"/>
    </source>
</evidence>
<dbReference type="InterPro" id="IPR002092">
    <property type="entry name" value="DNA-dir_Rpol_phage-type"/>
</dbReference>
<dbReference type="InterPro" id="IPR043502">
    <property type="entry name" value="DNA/RNA_pol_sf"/>
</dbReference>
<evidence type="ECO:0000256" key="5">
    <source>
        <dbReference type="ARBA" id="ARBA00022695"/>
    </source>
</evidence>
<dbReference type="Proteomes" id="UP001497382">
    <property type="component" value="Unassembled WGS sequence"/>
</dbReference>
<dbReference type="GO" id="GO:0003899">
    <property type="term" value="F:DNA-directed RNA polymerase activity"/>
    <property type="evidence" value="ECO:0007669"/>
    <property type="project" value="UniProtKB-EC"/>
</dbReference>
<dbReference type="SUPFAM" id="SSF56672">
    <property type="entry name" value="DNA/RNA polymerases"/>
    <property type="match status" value="2"/>
</dbReference>
<evidence type="ECO:0000256" key="8">
    <source>
        <dbReference type="SAM" id="MobiDB-lite"/>
    </source>
</evidence>
<gene>
    <name evidence="10" type="ORF">LARSCL_LOCUS5161</name>
</gene>
<evidence type="ECO:0000313" key="10">
    <source>
        <dbReference type="EMBL" id="CAL1270199.1"/>
    </source>
</evidence>
<dbReference type="PROSITE" id="PS00489">
    <property type="entry name" value="RNA_POL_PHAGE_2"/>
    <property type="match status" value="1"/>
</dbReference>
<protein>
    <recommendedName>
        <fullName evidence="2">DNA-directed RNA polymerase</fullName>
        <ecNumber evidence="2">2.7.7.6</ecNumber>
    </recommendedName>
</protein>
<dbReference type="GO" id="GO:0006390">
    <property type="term" value="P:mitochondrial transcription"/>
    <property type="evidence" value="ECO:0007669"/>
    <property type="project" value="TreeGrafter"/>
</dbReference>
<name>A0AAV1ZGI2_9ARAC</name>
<dbReference type="InterPro" id="IPR046950">
    <property type="entry name" value="DNA-dir_Rpol_C_phage-type"/>
</dbReference>